<evidence type="ECO:0000256" key="6">
    <source>
        <dbReference type="SAM" id="Phobius"/>
    </source>
</evidence>
<proteinExistence type="inferred from homology"/>
<comment type="caution">
    <text evidence="7">The sequence shown here is derived from an EMBL/GenBank/DDBJ whole genome shotgun (WGS) entry which is preliminary data.</text>
</comment>
<dbReference type="GO" id="GO:0016020">
    <property type="term" value="C:membrane"/>
    <property type="evidence" value="ECO:0007669"/>
    <property type="project" value="UniProtKB-SubCell"/>
</dbReference>
<feature type="transmembrane region" description="Helical" evidence="6">
    <location>
        <begin position="59"/>
        <end position="83"/>
    </location>
</feature>
<keyword evidence="4 6" id="KW-1133">Transmembrane helix</keyword>
<name>A0A0G1D9V9_9BACT</name>
<sequence>MASEKNININIDLSSFQKMLGDLGVRLSHLTGTDVGFVILAVIMPPLAVFIKVGFTFHFWINLVLTLLGWVPGQIHALWVVLFV</sequence>
<dbReference type="Pfam" id="PF01679">
    <property type="entry name" value="Pmp3"/>
    <property type="match status" value="1"/>
</dbReference>
<comment type="subcellular location">
    <subcellularLocation>
        <location evidence="1">Membrane</location>
    </subcellularLocation>
</comment>
<dbReference type="AlphaFoldDB" id="A0A0G1D9V9"/>
<dbReference type="PANTHER" id="PTHR21659">
    <property type="entry name" value="HYDROPHOBIC PROTEIN RCI2 LOW TEMPERATURE AND SALT RESPONSIVE PROTEIN LTI6 -RELATED"/>
    <property type="match status" value="1"/>
</dbReference>
<comment type="similarity">
    <text evidence="2">Belongs to the UPF0057 (PMP3) family.</text>
</comment>
<accession>A0A0G1D9V9</accession>
<evidence type="ECO:0000256" key="4">
    <source>
        <dbReference type="ARBA" id="ARBA00022989"/>
    </source>
</evidence>
<keyword evidence="5 6" id="KW-0472">Membrane</keyword>
<reference evidence="7 8" key="1">
    <citation type="journal article" date="2015" name="Nature">
        <title>rRNA introns, odd ribosomes, and small enigmatic genomes across a large radiation of phyla.</title>
        <authorList>
            <person name="Brown C.T."/>
            <person name="Hug L.A."/>
            <person name="Thomas B.C."/>
            <person name="Sharon I."/>
            <person name="Castelle C.J."/>
            <person name="Singh A."/>
            <person name="Wilkins M.J."/>
            <person name="Williams K.H."/>
            <person name="Banfield J.F."/>
        </authorList>
    </citation>
    <scope>NUCLEOTIDE SEQUENCE [LARGE SCALE GENOMIC DNA]</scope>
</reference>
<organism evidence="7 8">
    <name type="scientific">Candidatus Collierbacteria bacterium GW2011_GWC2_43_12</name>
    <dbReference type="NCBI Taxonomy" id="1618390"/>
    <lineage>
        <taxon>Bacteria</taxon>
        <taxon>Candidatus Collieribacteriota</taxon>
    </lineage>
</organism>
<evidence type="ECO:0000313" key="8">
    <source>
        <dbReference type="Proteomes" id="UP000033980"/>
    </source>
</evidence>
<feature type="transmembrane region" description="Helical" evidence="6">
    <location>
        <begin position="35"/>
        <end position="53"/>
    </location>
</feature>
<evidence type="ECO:0000256" key="5">
    <source>
        <dbReference type="ARBA" id="ARBA00023136"/>
    </source>
</evidence>
<evidence type="ECO:0000256" key="1">
    <source>
        <dbReference type="ARBA" id="ARBA00004370"/>
    </source>
</evidence>
<protein>
    <recommendedName>
        <fullName evidence="9">Plasma membrane proteolipid</fullName>
    </recommendedName>
</protein>
<evidence type="ECO:0008006" key="9">
    <source>
        <dbReference type="Google" id="ProtNLM"/>
    </source>
</evidence>
<dbReference type="Proteomes" id="UP000033980">
    <property type="component" value="Unassembled WGS sequence"/>
</dbReference>
<evidence type="ECO:0000256" key="2">
    <source>
        <dbReference type="ARBA" id="ARBA00009530"/>
    </source>
</evidence>
<evidence type="ECO:0000256" key="3">
    <source>
        <dbReference type="ARBA" id="ARBA00022692"/>
    </source>
</evidence>
<gene>
    <name evidence="7" type="ORF">UV68_C0005G0007</name>
</gene>
<keyword evidence="3 6" id="KW-0812">Transmembrane</keyword>
<dbReference type="EMBL" id="LCFK01000005">
    <property type="protein sequence ID" value="KKS94675.1"/>
    <property type="molecule type" value="Genomic_DNA"/>
</dbReference>
<dbReference type="PANTHER" id="PTHR21659:SF42">
    <property type="entry name" value="UPF0057 MEMBRANE PROTEIN ZK632.10-RELATED"/>
    <property type="match status" value="1"/>
</dbReference>
<evidence type="ECO:0000313" key="7">
    <source>
        <dbReference type="EMBL" id="KKS94675.1"/>
    </source>
</evidence>
<dbReference type="InterPro" id="IPR000612">
    <property type="entry name" value="PMP3"/>
</dbReference>